<dbReference type="Proteomes" id="UP000746747">
    <property type="component" value="Unassembled WGS sequence"/>
</dbReference>
<dbReference type="OrthoDB" id="10370522at2759"/>
<keyword evidence="2" id="KW-1185">Reference proteome</keyword>
<evidence type="ECO:0000313" key="1">
    <source>
        <dbReference type="EMBL" id="CAG9535131.1"/>
    </source>
</evidence>
<evidence type="ECO:0000313" key="2">
    <source>
        <dbReference type="Proteomes" id="UP000746747"/>
    </source>
</evidence>
<dbReference type="EMBL" id="CAKAEH010001355">
    <property type="protein sequence ID" value="CAG9535131.1"/>
    <property type="molecule type" value="Genomic_DNA"/>
</dbReference>
<organism evidence="1 2">
    <name type="scientific">Cercopithifilaria johnstoni</name>
    <dbReference type="NCBI Taxonomy" id="2874296"/>
    <lineage>
        <taxon>Eukaryota</taxon>
        <taxon>Metazoa</taxon>
        <taxon>Ecdysozoa</taxon>
        <taxon>Nematoda</taxon>
        <taxon>Chromadorea</taxon>
        <taxon>Rhabditida</taxon>
        <taxon>Spirurina</taxon>
        <taxon>Spiruromorpha</taxon>
        <taxon>Filarioidea</taxon>
        <taxon>Onchocercidae</taxon>
        <taxon>Cercopithifilaria</taxon>
    </lineage>
</organism>
<reference evidence="1" key="1">
    <citation type="submission" date="2021-09" db="EMBL/GenBank/DDBJ databases">
        <authorList>
            <consortium name="Pathogen Informatics"/>
        </authorList>
    </citation>
    <scope>NUCLEOTIDE SEQUENCE</scope>
</reference>
<protein>
    <submittedName>
        <fullName evidence="1">Uncharacterized protein</fullName>
    </submittedName>
</protein>
<accession>A0A8J2M4T2</accession>
<proteinExistence type="predicted"/>
<gene>
    <name evidence="1" type="ORF">CJOHNSTONI_LOCUS5200</name>
</gene>
<name>A0A8J2M4T2_9BILA</name>
<comment type="caution">
    <text evidence="1">The sequence shown here is derived from an EMBL/GenBank/DDBJ whole genome shotgun (WGS) entry which is preliminary data.</text>
</comment>
<sequence length="84" mass="9795">MHSGGAKYDQGYYNIRRNQVQSYRPILTIDPVQQLPLRIGAHILRQLSLKQRTRKLHAISYTITNQALSATAYRCYSYRSSHRT</sequence>
<dbReference type="AlphaFoldDB" id="A0A8J2M4T2"/>